<feature type="compositionally biased region" description="Low complexity" evidence="1">
    <location>
        <begin position="242"/>
        <end position="254"/>
    </location>
</feature>
<evidence type="ECO:0000256" key="3">
    <source>
        <dbReference type="SAM" id="SignalP"/>
    </source>
</evidence>
<reference evidence="5" key="2">
    <citation type="submission" date="2015-01" db="EMBL/GenBank/DDBJ databases">
        <title>Evolutionary Origins and Diversification of the Mycorrhizal Mutualists.</title>
        <authorList>
            <consortium name="DOE Joint Genome Institute"/>
            <consortium name="Mycorrhizal Genomics Consortium"/>
            <person name="Kohler A."/>
            <person name="Kuo A."/>
            <person name="Nagy L.G."/>
            <person name="Floudas D."/>
            <person name="Copeland A."/>
            <person name="Barry K.W."/>
            <person name="Cichocki N."/>
            <person name="Veneault-Fourrey C."/>
            <person name="LaButti K."/>
            <person name="Lindquist E.A."/>
            <person name="Lipzen A."/>
            <person name="Lundell T."/>
            <person name="Morin E."/>
            <person name="Murat C."/>
            <person name="Riley R."/>
            <person name="Ohm R."/>
            <person name="Sun H."/>
            <person name="Tunlid A."/>
            <person name="Henrissat B."/>
            <person name="Grigoriev I.V."/>
            <person name="Hibbett D.S."/>
            <person name="Martin F."/>
        </authorList>
    </citation>
    <scope>NUCLEOTIDE SEQUENCE [LARGE SCALE GENOMIC DNA]</scope>
    <source>
        <strain evidence="5">h7</strain>
    </source>
</reference>
<proteinExistence type="predicted"/>
<keyword evidence="2" id="KW-0472">Membrane</keyword>
<feature type="signal peptide" evidence="3">
    <location>
        <begin position="1"/>
        <end position="23"/>
    </location>
</feature>
<name>A0A0C3CPR6_HEBCY</name>
<keyword evidence="3" id="KW-0732">Signal</keyword>
<feature type="transmembrane region" description="Helical" evidence="2">
    <location>
        <begin position="56"/>
        <end position="78"/>
    </location>
</feature>
<accession>A0A0C3CPR6</accession>
<feature type="region of interest" description="Disordered" evidence="1">
    <location>
        <begin position="114"/>
        <end position="139"/>
    </location>
</feature>
<feature type="region of interest" description="Disordered" evidence="1">
    <location>
        <begin position="305"/>
        <end position="374"/>
    </location>
</feature>
<dbReference type="HOGENOM" id="CLU_727744_0_0_1"/>
<evidence type="ECO:0000313" key="4">
    <source>
        <dbReference type="EMBL" id="KIM45856.1"/>
    </source>
</evidence>
<feature type="compositionally biased region" description="Pro residues" evidence="1">
    <location>
        <begin position="326"/>
        <end position="341"/>
    </location>
</feature>
<feature type="region of interest" description="Disordered" evidence="1">
    <location>
        <begin position="237"/>
        <end position="263"/>
    </location>
</feature>
<feature type="compositionally biased region" description="Basic and acidic residues" evidence="1">
    <location>
        <begin position="127"/>
        <end position="139"/>
    </location>
</feature>
<gene>
    <name evidence="4" type="ORF">M413DRAFT_440909</name>
</gene>
<feature type="chain" id="PRO_5002173307" evidence="3">
    <location>
        <begin position="24"/>
        <end position="374"/>
    </location>
</feature>
<evidence type="ECO:0000256" key="1">
    <source>
        <dbReference type="SAM" id="MobiDB-lite"/>
    </source>
</evidence>
<dbReference type="Proteomes" id="UP000053424">
    <property type="component" value="Unassembled WGS sequence"/>
</dbReference>
<reference evidence="4 5" key="1">
    <citation type="submission" date="2014-04" db="EMBL/GenBank/DDBJ databases">
        <authorList>
            <consortium name="DOE Joint Genome Institute"/>
            <person name="Kuo A."/>
            <person name="Gay G."/>
            <person name="Dore J."/>
            <person name="Kohler A."/>
            <person name="Nagy L.G."/>
            <person name="Floudas D."/>
            <person name="Copeland A."/>
            <person name="Barry K.W."/>
            <person name="Cichocki N."/>
            <person name="Veneault-Fourrey C."/>
            <person name="LaButti K."/>
            <person name="Lindquist E.A."/>
            <person name="Lipzen A."/>
            <person name="Lundell T."/>
            <person name="Morin E."/>
            <person name="Murat C."/>
            <person name="Sun H."/>
            <person name="Tunlid A."/>
            <person name="Henrissat B."/>
            <person name="Grigoriev I.V."/>
            <person name="Hibbett D.S."/>
            <person name="Martin F."/>
            <person name="Nordberg H.P."/>
            <person name="Cantor M.N."/>
            <person name="Hua S.X."/>
        </authorList>
    </citation>
    <scope>NUCLEOTIDE SEQUENCE [LARGE SCALE GENOMIC DNA]</scope>
    <source>
        <strain evidence="5">h7</strain>
    </source>
</reference>
<protein>
    <submittedName>
        <fullName evidence="4">Uncharacterized protein</fullName>
    </submittedName>
</protein>
<organism evidence="4 5">
    <name type="scientific">Hebeloma cylindrosporum</name>
    <dbReference type="NCBI Taxonomy" id="76867"/>
    <lineage>
        <taxon>Eukaryota</taxon>
        <taxon>Fungi</taxon>
        <taxon>Dikarya</taxon>
        <taxon>Basidiomycota</taxon>
        <taxon>Agaricomycotina</taxon>
        <taxon>Agaricomycetes</taxon>
        <taxon>Agaricomycetidae</taxon>
        <taxon>Agaricales</taxon>
        <taxon>Agaricineae</taxon>
        <taxon>Hymenogastraceae</taxon>
        <taxon>Hebeloma</taxon>
    </lineage>
</organism>
<keyword evidence="2" id="KW-1133">Transmembrane helix</keyword>
<dbReference type="EMBL" id="KN831771">
    <property type="protein sequence ID" value="KIM45856.1"/>
    <property type="molecule type" value="Genomic_DNA"/>
</dbReference>
<evidence type="ECO:0000256" key="2">
    <source>
        <dbReference type="SAM" id="Phobius"/>
    </source>
</evidence>
<keyword evidence="2" id="KW-0812">Transmembrane</keyword>
<dbReference type="AlphaFoldDB" id="A0A0C3CPR6"/>
<sequence length="374" mass="41607">MASYLWSWIFIIIQLMLVRPGYAHVSRPNYEVLARRALRNVFARSLSAEERSRNTFTALAIAAGVVLLVLLFGLFLVIRRRRQQKVPELEAGVATAKPSWWMVDGKNEKIDWRLSHRTPAIPPVESQPERRPQSGDQSRIERLKAALQIQKKGGMSESILPTHRKMTNSPTETIILPLQTNPNMEPRYPDILERGYQVPIYPAQSPPQITTTFYGSDNKPLQRTPSIPPQAIVTQGQRATLSRSGARSGAPRSPAGHRRRDWLSRNSFRHPFLPLKHSDAPLATKISAPVPITIDTTNPKLGYALNLSNPRAAPSPPAGPRSSFKPPVPPKLTRKSPPPAPLELRGEALLSGRKVRFGLPSSPRPSRNNASPLV</sequence>
<keyword evidence="5" id="KW-1185">Reference proteome</keyword>
<dbReference type="OrthoDB" id="2962799at2759"/>
<evidence type="ECO:0000313" key="5">
    <source>
        <dbReference type="Proteomes" id="UP000053424"/>
    </source>
</evidence>
<feature type="compositionally biased region" description="Low complexity" evidence="1">
    <location>
        <begin position="360"/>
        <end position="374"/>
    </location>
</feature>